<comment type="caution">
    <text evidence="2">The sequence shown here is derived from an EMBL/GenBank/DDBJ whole genome shotgun (WGS) entry which is preliminary data.</text>
</comment>
<dbReference type="OrthoDB" id="545169at2759"/>
<dbReference type="InterPro" id="IPR013783">
    <property type="entry name" value="Ig-like_fold"/>
</dbReference>
<keyword evidence="3" id="KW-1185">Reference proteome</keyword>
<organism evidence="2 3">
    <name type="scientific">Brachionus plicatilis</name>
    <name type="common">Marine rotifer</name>
    <name type="synonym">Brachionus muelleri</name>
    <dbReference type="NCBI Taxonomy" id="10195"/>
    <lineage>
        <taxon>Eukaryota</taxon>
        <taxon>Metazoa</taxon>
        <taxon>Spiralia</taxon>
        <taxon>Gnathifera</taxon>
        <taxon>Rotifera</taxon>
        <taxon>Eurotatoria</taxon>
        <taxon>Monogononta</taxon>
        <taxon>Pseudotrocha</taxon>
        <taxon>Ploima</taxon>
        <taxon>Brachionidae</taxon>
        <taxon>Brachionus</taxon>
    </lineage>
</organism>
<name>A0A3M7PTY8_BRAPC</name>
<keyword evidence="2" id="KW-0966">Cell projection</keyword>
<keyword evidence="2" id="KW-0282">Flagellum</keyword>
<keyword evidence="2" id="KW-0969">Cilium</keyword>
<feature type="region of interest" description="Disordered" evidence="1">
    <location>
        <begin position="379"/>
        <end position="398"/>
    </location>
</feature>
<dbReference type="EMBL" id="REGN01008891">
    <property type="protein sequence ID" value="RNA02434.1"/>
    <property type="molecule type" value="Genomic_DNA"/>
</dbReference>
<dbReference type="Gene3D" id="2.60.40.10">
    <property type="entry name" value="Immunoglobulins"/>
    <property type="match status" value="2"/>
</dbReference>
<proteinExistence type="predicted"/>
<feature type="compositionally biased region" description="Basic and acidic residues" evidence="1">
    <location>
        <begin position="381"/>
        <end position="398"/>
    </location>
</feature>
<gene>
    <name evidence="2" type="ORF">BpHYR1_027049</name>
</gene>
<reference evidence="2 3" key="1">
    <citation type="journal article" date="2018" name="Sci. Rep.">
        <title>Genomic signatures of local adaptation to the degree of environmental predictability in rotifers.</title>
        <authorList>
            <person name="Franch-Gras L."/>
            <person name="Hahn C."/>
            <person name="Garcia-Roger E.M."/>
            <person name="Carmona M.J."/>
            <person name="Serra M."/>
            <person name="Gomez A."/>
        </authorList>
    </citation>
    <scope>NUCLEOTIDE SEQUENCE [LARGE SCALE GENOMIC DNA]</scope>
    <source>
        <strain evidence="2">HYR1</strain>
    </source>
</reference>
<dbReference type="PANTHER" id="PTHR22538">
    <property type="entry name" value="CILIA- AND FLAGELLA-ASSOCIATED PROTEIN 74"/>
    <property type="match status" value="1"/>
</dbReference>
<evidence type="ECO:0000313" key="2">
    <source>
        <dbReference type="EMBL" id="RNA02434.1"/>
    </source>
</evidence>
<protein>
    <submittedName>
        <fullName evidence="2">Cilia-and flagella-associated 74-like</fullName>
    </submittedName>
</protein>
<sequence>MIQYSEVAEVQRSKKKTNLRSKPESSLSIHKQVDLNPKTPEPDQIETGSADYMNGLSSALNTYSGGLQYFQIPCYISTVKEHQDSEIKPSYSIHNTIYLDVVCPSVKPEMIVVSSEINKTIEFGKVTIGQKCIRKIAIKNISKSTIEPKSSLVDTGGPFLLLNSLRPIEPGSILNIIVGFIPNKSSVFHENFEIKTSKSNLSFVFNAIGVEPSFSLSFDGNSLDFGYCLANEKIEKTIEMKNNSNVSIEYRAYLESKNESSKRESEFKRFQNLNNPNYKSIIGPNNQLGLSCFDVFPVQGSIAGGSKMDLKISFSPDHTSDLYADTLRISLIANEKNSRSIQLFGKSRKKNMYIRGVEYLAANSNTESMILTDLELDEHQEENKDDKQNKSDKNAPKTVEELVIPTSVLLTLYSISSSKTVGEYSIAEKVMHIGCLKSNAPTDKKDGKKSGDFTFDNIKEIAAKGFNIDLTKSAVEAGGERQVKVTWKPPQGIDPKQTVQAKVMLTTRANTTEIWNIILEGKIVSESFNSN</sequence>
<dbReference type="PANTHER" id="PTHR22538:SF0">
    <property type="entry name" value="CILIA- AND FLAGELLA-ASSOCIATED PROTEIN 74"/>
    <property type="match status" value="1"/>
</dbReference>
<evidence type="ECO:0000313" key="3">
    <source>
        <dbReference type="Proteomes" id="UP000276133"/>
    </source>
</evidence>
<accession>A0A3M7PTY8</accession>
<dbReference type="STRING" id="10195.A0A3M7PTY8"/>
<dbReference type="AlphaFoldDB" id="A0A3M7PTY8"/>
<evidence type="ECO:0000256" key="1">
    <source>
        <dbReference type="SAM" id="MobiDB-lite"/>
    </source>
</evidence>
<dbReference type="Proteomes" id="UP000276133">
    <property type="component" value="Unassembled WGS sequence"/>
</dbReference>
<feature type="region of interest" description="Disordered" evidence="1">
    <location>
        <begin position="1"/>
        <end position="44"/>
    </location>
</feature>